<evidence type="ECO:0000256" key="1">
    <source>
        <dbReference type="ARBA" id="ARBA00009156"/>
    </source>
</evidence>
<organism evidence="12 13">
    <name type="scientific">Pseudohalocynthiibacter aestuariivivens</name>
    <dbReference type="NCBI Taxonomy" id="1591409"/>
    <lineage>
        <taxon>Bacteria</taxon>
        <taxon>Pseudomonadati</taxon>
        <taxon>Pseudomonadota</taxon>
        <taxon>Alphaproteobacteria</taxon>
        <taxon>Rhodobacterales</taxon>
        <taxon>Paracoccaceae</taxon>
        <taxon>Pseudohalocynthiibacter</taxon>
    </lineage>
</organism>
<dbReference type="InterPro" id="IPR050406">
    <property type="entry name" value="FGGY_Carb_Kinase"/>
</dbReference>
<evidence type="ECO:0000256" key="3">
    <source>
        <dbReference type="ARBA" id="ARBA00022679"/>
    </source>
</evidence>
<feature type="active site" description="Proton acceptor" evidence="8">
    <location>
        <position position="235"/>
    </location>
</feature>
<protein>
    <recommendedName>
        <fullName evidence="8 9">Xylulose kinase</fullName>
        <shortName evidence="8 9">Xylulokinase</shortName>
        <ecNumber evidence="8 9">2.7.1.17</ecNumber>
    </recommendedName>
</protein>
<dbReference type="NCBIfam" id="TIGR01312">
    <property type="entry name" value="XylB"/>
    <property type="match status" value="1"/>
</dbReference>
<feature type="domain" description="Carbohydrate kinase FGGY N-terminal" evidence="10">
    <location>
        <begin position="1"/>
        <end position="242"/>
    </location>
</feature>
<dbReference type="RefSeq" id="WP_213888748.1">
    <property type="nucleotide sequence ID" value="NZ_JAGFNU010000005.1"/>
</dbReference>
<dbReference type="InterPro" id="IPR043129">
    <property type="entry name" value="ATPase_NBD"/>
</dbReference>
<evidence type="ECO:0000256" key="5">
    <source>
        <dbReference type="ARBA" id="ARBA00022777"/>
    </source>
</evidence>
<reference evidence="12 13" key="1">
    <citation type="submission" date="2024-09" db="EMBL/GenBank/DDBJ databases">
        <authorList>
            <person name="Sun Q."/>
            <person name="Mori K."/>
        </authorList>
    </citation>
    <scope>NUCLEOTIDE SEQUENCE [LARGE SCALE GENOMIC DNA]</scope>
    <source>
        <strain evidence="12 13">CECT 8726</strain>
    </source>
</reference>
<comment type="caution">
    <text evidence="12">The sequence shown here is derived from an EMBL/GenBank/DDBJ whole genome shotgun (WGS) entry which is preliminary data.</text>
</comment>
<feature type="domain" description="Carbohydrate kinase FGGY C-terminal" evidence="11">
    <location>
        <begin position="252"/>
        <end position="436"/>
    </location>
</feature>
<dbReference type="Proteomes" id="UP001589683">
    <property type="component" value="Unassembled WGS sequence"/>
</dbReference>
<keyword evidence="2 8" id="KW-0859">Xylose metabolism</keyword>
<dbReference type="CDD" id="cd07808">
    <property type="entry name" value="ASKHA_NBD_FGGY_EcXK-like"/>
    <property type="match status" value="1"/>
</dbReference>
<feature type="binding site" evidence="8">
    <location>
        <begin position="79"/>
        <end position="80"/>
    </location>
    <ligand>
        <name>substrate</name>
    </ligand>
</feature>
<dbReference type="InterPro" id="IPR018484">
    <property type="entry name" value="FGGY_N"/>
</dbReference>
<evidence type="ECO:0000256" key="6">
    <source>
        <dbReference type="ARBA" id="ARBA00022840"/>
    </source>
</evidence>
<keyword evidence="13" id="KW-1185">Reference proteome</keyword>
<keyword evidence="6 8" id="KW-0067">ATP-binding</keyword>
<dbReference type="PANTHER" id="PTHR43095:SF6">
    <property type="entry name" value="XYLULOSE KINASE"/>
    <property type="match status" value="1"/>
</dbReference>
<dbReference type="SUPFAM" id="SSF53067">
    <property type="entry name" value="Actin-like ATPase domain"/>
    <property type="match status" value="2"/>
</dbReference>
<dbReference type="InterPro" id="IPR006000">
    <property type="entry name" value="Xylulokinase"/>
</dbReference>
<dbReference type="HAMAP" id="MF_02220">
    <property type="entry name" value="XylB"/>
    <property type="match status" value="1"/>
</dbReference>
<name>A0ABV5JF99_9RHOB</name>
<dbReference type="Pfam" id="PF00370">
    <property type="entry name" value="FGGY_N"/>
    <property type="match status" value="1"/>
</dbReference>
<evidence type="ECO:0000256" key="7">
    <source>
        <dbReference type="ARBA" id="ARBA00023277"/>
    </source>
</evidence>
<dbReference type="InterPro" id="IPR000577">
    <property type="entry name" value="Carb_kinase_FGGY"/>
</dbReference>
<evidence type="ECO:0000256" key="2">
    <source>
        <dbReference type="ARBA" id="ARBA00022629"/>
    </source>
</evidence>
<proteinExistence type="inferred from homology"/>
<accession>A0ABV5JF99</accession>
<dbReference type="Gene3D" id="3.30.420.40">
    <property type="match status" value="2"/>
</dbReference>
<dbReference type="InterPro" id="IPR018483">
    <property type="entry name" value="Carb_kinase_FGGY_CS"/>
</dbReference>
<dbReference type="EC" id="2.7.1.17" evidence="8 9"/>
<dbReference type="InterPro" id="IPR018485">
    <property type="entry name" value="FGGY_C"/>
</dbReference>
<comment type="similarity">
    <text evidence="1 8 9">Belongs to the FGGY kinase family.</text>
</comment>
<dbReference type="PROSITE" id="PS00933">
    <property type="entry name" value="FGGY_KINASES_1"/>
    <property type="match status" value="1"/>
</dbReference>
<dbReference type="EMBL" id="JBHMEA010000016">
    <property type="protein sequence ID" value="MFB9231458.1"/>
    <property type="molecule type" value="Genomic_DNA"/>
</dbReference>
<evidence type="ECO:0000256" key="8">
    <source>
        <dbReference type="HAMAP-Rule" id="MF_02220"/>
    </source>
</evidence>
<keyword evidence="7 8" id="KW-0119">Carbohydrate metabolism</keyword>
<feature type="site" description="Important for activity" evidence="8">
    <location>
        <position position="6"/>
    </location>
</feature>
<keyword evidence="4 8" id="KW-0547">Nucleotide-binding</keyword>
<evidence type="ECO:0000313" key="13">
    <source>
        <dbReference type="Proteomes" id="UP001589683"/>
    </source>
</evidence>
<comment type="function">
    <text evidence="8">Catalyzes the phosphorylation of D-xylulose to D-xylulose 5-phosphate.</text>
</comment>
<gene>
    <name evidence="8 9 12" type="primary">xylB</name>
    <name evidence="12" type="ORF">ACFFUT_06615</name>
</gene>
<keyword evidence="5 8" id="KW-0418">Kinase</keyword>
<evidence type="ECO:0000256" key="9">
    <source>
        <dbReference type="RuleBase" id="RU364073"/>
    </source>
</evidence>
<keyword evidence="3 8" id="KW-0808">Transferase</keyword>
<sequence length="483" mass="50995">MYLGLDLGTSGLRGLLVSEDGTVVGDATKSYDVQSPKSGWAEQDPAVWVGACLGVLSKLATGFPAEYRALKGIGVAGHMHGATMLDHSGKVIRPCILWNDTRAAKEAAELDETPGFRELSGNIVFPGFTAPKLLWMARNEPENYALVSKVLLPKDYLVFWLTGEMSSEMSDASGTSWLNVEERAWSEILINGSGMRRDQLPDVVEGSDVVGQLSVERAQQIGLSTDVSVVAGAADNAAAACGVGAFEEGQGFVSLGTSGVILAAKDRYAPDPSTAVHTFCHAMPMKWYQMGVILSATDSLNWLADNLGHSPEELADLLPDKPFGPGAVRFLPYLSGERTPHNDANTGGAFLGLSRGSDQAALVQAVMEGVSFALRDCLEALHSTGTSLGSALVIGGGSKSAFWVQTLANTLGITLHLPAKGDFGASMGAARLAMIGAGGLSPQEVMVPAAIEVEIKPDRVLTDAYDVSYRAYKQTYEAIKDLP</sequence>
<evidence type="ECO:0000259" key="10">
    <source>
        <dbReference type="Pfam" id="PF00370"/>
    </source>
</evidence>
<dbReference type="PIRSF" id="PIRSF000538">
    <property type="entry name" value="GlpK"/>
    <property type="match status" value="1"/>
</dbReference>
<dbReference type="GO" id="GO:0004856">
    <property type="term" value="F:D-xylulokinase activity"/>
    <property type="evidence" value="ECO:0007669"/>
    <property type="project" value="UniProtKB-EC"/>
</dbReference>
<dbReference type="PANTHER" id="PTHR43095">
    <property type="entry name" value="SUGAR KINASE"/>
    <property type="match status" value="1"/>
</dbReference>
<dbReference type="Pfam" id="PF02782">
    <property type="entry name" value="FGGY_C"/>
    <property type="match status" value="1"/>
</dbReference>
<evidence type="ECO:0000259" key="11">
    <source>
        <dbReference type="Pfam" id="PF02782"/>
    </source>
</evidence>
<comment type="catalytic activity">
    <reaction evidence="8 9">
        <text>D-xylulose + ATP = D-xylulose 5-phosphate + ADP + H(+)</text>
        <dbReference type="Rhea" id="RHEA:10964"/>
        <dbReference type="ChEBI" id="CHEBI:15378"/>
        <dbReference type="ChEBI" id="CHEBI:17140"/>
        <dbReference type="ChEBI" id="CHEBI:30616"/>
        <dbReference type="ChEBI" id="CHEBI:57737"/>
        <dbReference type="ChEBI" id="CHEBI:456216"/>
        <dbReference type="EC" id="2.7.1.17"/>
    </reaction>
</comment>
<evidence type="ECO:0000313" key="12">
    <source>
        <dbReference type="EMBL" id="MFB9231458.1"/>
    </source>
</evidence>
<evidence type="ECO:0000256" key="4">
    <source>
        <dbReference type="ARBA" id="ARBA00022741"/>
    </source>
</evidence>